<accession>A0ABW5LR89</accession>
<dbReference type="Pfam" id="PF19458">
    <property type="entry name" value="DUF5995"/>
    <property type="match status" value="1"/>
</dbReference>
<reference evidence="2" key="1">
    <citation type="journal article" date="2019" name="Int. J. Syst. Evol. Microbiol.">
        <title>The Global Catalogue of Microorganisms (GCM) 10K type strain sequencing project: providing services to taxonomists for standard genome sequencing and annotation.</title>
        <authorList>
            <consortium name="The Broad Institute Genomics Platform"/>
            <consortium name="The Broad Institute Genome Sequencing Center for Infectious Disease"/>
            <person name="Wu L."/>
            <person name="Ma J."/>
        </authorList>
    </citation>
    <scope>NUCLEOTIDE SEQUENCE [LARGE SCALE GENOMIC DNA]</scope>
    <source>
        <strain evidence="2">KCTC 52127</strain>
    </source>
</reference>
<gene>
    <name evidence="1" type="ORF">ACFSRZ_07970</name>
</gene>
<sequence>MKPIHTIEEVIAALDEIIEVSQVNNDPLGYFAALYRKVTIKVKEGIAEGFFDNGPRMERLDVIFASRYIDAYHAYQKSKPVTLSWMKAFELSKKFWPIVLQHLLIGMNAHINLDLGIAAAEVMKGKDIQKLKGDFDKINEILSSLVHQVETDLSEIWPTLRKILKWTGKVDDFLINFSMEIARDGAWDFAVQLSNTPENDQAALIHSRDESVAKIGNLITNPGFIAGTIFKIIRLGERGTVAQKIEDLKN</sequence>
<dbReference type="InterPro" id="IPR046037">
    <property type="entry name" value="DUF5995"/>
</dbReference>
<evidence type="ECO:0000313" key="1">
    <source>
        <dbReference type="EMBL" id="MFD2567305.1"/>
    </source>
</evidence>
<keyword evidence="2" id="KW-1185">Reference proteome</keyword>
<protein>
    <submittedName>
        <fullName evidence="1">DUF5995 family protein</fullName>
    </submittedName>
</protein>
<evidence type="ECO:0000313" key="2">
    <source>
        <dbReference type="Proteomes" id="UP001597508"/>
    </source>
</evidence>
<dbReference type="Proteomes" id="UP001597508">
    <property type="component" value="Unassembled WGS sequence"/>
</dbReference>
<organism evidence="1 2">
    <name type="scientific">Pseudotenacibaculum haliotis</name>
    <dbReference type="NCBI Taxonomy" id="1862138"/>
    <lineage>
        <taxon>Bacteria</taxon>
        <taxon>Pseudomonadati</taxon>
        <taxon>Bacteroidota</taxon>
        <taxon>Flavobacteriia</taxon>
        <taxon>Flavobacteriales</taxon>
        <taxon>Flavobacteriaceae</taxon>
        <taxon>Pseudotenacibaculum</taxon>
    </lineage>
</organism>
<dbReference type="EMBL" id="JBHULH010000003">
    <property type="protein sequence ID" value="MFD2567305.1"/>
    <property type="molecule type" value="Genomic_DNA"/>
</dbReference>
<proteinExistence type="predicted"/>
<comment type="caution">
    <text evidence="1">The sequence shown here is derived from an EMBL/GenBank/DDBJ whole genome shotgun (WGS) entry which is preliminary data.</text>
</comment>
<name>A0ABW5LR89_9FLAO</name>
<dbReference type="RefSeq" id="WP_379666013.1">
    <property type="nucleotide sequence ID" value="NZ_JBHULH010000003.1"/>
</dbReference>